<dbReference type="EMBL" id="BAAAYV010000005">
    <property type="protein sequence ID" value="GAA3650605.1"/>
    <property type="molecule type" value="Genomic_DNA"/>
</dbReference>
<sequence>MLIGVIRPTESQDLTAEGDSLAAIGDALRTQVPEGWQLTDSKVTMPKGSTMLTAVGRMARWGETREIQGADVAALEAQVPDGWALLSVRSTD</sequence>
<protein>
    <submittedName>
        <fullName evidence="1">Uncharacterized protein</fullName>
    </submittedName>
</protein>
<organism evidence="1 2">
    <name type="scientific">Microbacterium marinilacus</name>
    <dbReference type="NCBI Taxonomy" id="415209"/>
    <lineage>
        <taxon>Bacteria</taxon>
        <taxon>Bacillati</taxon>
        <taxon>Actinomycetota</taxon>
        <taxon>Actinomycetes</taxon>
        <taxon>Micrococcales</taxon>
        <taxon>Microbacteriaceae</taxon>
        <taxon>Microbacterium</taxon>
    </lineage>
</organism>
<dbReference type="RefSeq" id="WP_221855871.1">
    <property type="nucleotide sequence ID" value="NZ_BAAAYV010000005.1"/>
</dbReference>
<name>A0ABP7B600_9MICO</name>
<reference evidence="2" key="1">
    <citation type="journal article" date="2019" name="Int. J. Syst. Evol. Microbiol.">
        <title>The Global Catalogue of Microorganisms (GCM) 10K type strain sequencing project: providing services to taxonomists for standard genome sequencing and annotation.</title>
        <authorList>
            <consortium name="The Broad Institute Genomics Platform"/>
            <consortium name="The Broad Institute Genome Sequencing Center for Infectious Disease"/>
            <person name="Wu L."/>
            <person name="Ma J."/>
        </authorList>
    </citation>
    <scope>NUCLEOTIDE SEQUENCE [LARGE SCALE GENOMIC DNA]</scope>
    <source>
        <strain evidence="2">JCM 16546</strain>
    </source>
</reference>
<gene>
    <name evidence="1" type="ORF">GCM10022202_07820</name>
</gene>
<comment type="caution">
    <text evidence="1">The sequence shown here is derived from an EMBL/GenBank/DDBJ whole genome shotgun (WGS) entry which is preliminary data.</text>
</comment>
<accession>A0ABP7B600</accession>
<keyword evidence="2" id="KW-1185">Reference proteome</keyword>
<dbReference type="Proteomes" id="UP001410795">
    <property type="component" value="Unassembled WGS sequence"/>
</dbReference>
<proteinExistence type="predicted"/>
<evidence type="ECO:0000313" key="2">
    <source>
        <dbReference type="Proteomes" id="UP001410795"/>
    </source>
</evidence>
<evidence type="ECO:0000313" key="1">
    <source>
        <dbReference type="EMBL" id="GAA3650605.1"/>
    </source>
</evidence>